<evidence type="ECO:0000313" key="3">
    <source>
        <dbReference type="EMBL" id="ACU45229.1"/>
    </source>
</evidence>
<protein>
    <submittedName>
        <fullName evidence="3">CDPK-like</fullName>
    </submittedName>
</protein>
<dbReference type="Pfam" id="PF13499">
    <property type="entry name" value="EF-hand_7"/>
    <property type="match status" value="1"/>
</dbReference>
<dbReference type="InterPro" id="IPR011992">
    <property type="entry name" value="EF-hand-dom_pair"/>
</dbReference>
<dbReference type="InterPro" id="IPR002048">
    <property type="entry name" value="EF_hand_dom"/>
</dbReference>
<dbReference type="EMBL" id="FJ600216">
    <property type="protein sequence ID" value="ACU45229.1"/>
    <property type="molecule type" value="mRNA"/>
</dbReference>
<accession>E8Z6Z9</accession>
<organism evidence="3">
    <name type="scientific">Karlodinium veneficum</name>
    <name type="common">Dinoflagellate</name>
    <name type="synonym">Karlodinium micrum</name>
    <dbReference type="NCBI Taxonomy" id="407301"/>
    <lineage>
        <taxon>Eukaryota</taxon>
        <taxon>Sar</taxon>
        <taxon>Alveolata</taxon>
        <taxon>Dinophyceae</taxon>
        <taxon>Gymnodiniales</taxon>
        <taxon>Kareniaceae</taxon>
        <taxon>Karlodinium</taxon>
    </lineage>
</organism>
<sequence>TEFCAAALGEHTAVQEEAIWAAFKTFDIDNSNTISIAELKKILENADVRRVWTPAVCEQVAAKMLYQHDMDGDGAISYNEWLSVMRKIYYDNMPPEPNAAMLSADVEGALAASAASVYGMLVEVSKLPPIV</sequence>
<dbReference type="SUPFAM" id="SSF47473">
    <property type="entry name" value="EF-hand"/>
    <property type="match status" value="1"/>
</dbReference>
<dbReference type="InterPro" id="IPR018247">
    <property type="entry name" value="EF_Hand_1_Ca_BS"/>
</dbReference>
<dbReference type="PROSITE" id="PS00018">
    <property type="entry name" value="EF_HAND_1"/>
    <property type="match status" value="2"/>
</dbReference>
<keyword evidence="1" id="KW-0106">Calcium</keyword>
<feature type="domain" description="EF-hand" evidence="2">
    <location>
        <begin position="14"/>
        <end position="49"/>
    </location>
</feature>
<feature type="non-terminal residue" evidence="3">
    <location>
        <position position="1"/>
    </location>
</feature>
<dbReference type="SMART" id="SM00054">
    <property type="entry name" value="EFh"/>
    <property type="match status" value="2"/>
</dbReference>
<dbReference type="GO" id="GO:0005509">
    <property type="term" value="F:calcium ion binding"/>
    <property type="evidence" value="ECO:0007669"/>
    <property type="project" value="InterPro"/>
</dbReference>
<dbReference type="AlphaFoldDB" id="E8Z6Z9"/>
<dbReference type="Gene3D" id="1.10.238.10">
    <property type="entry name" value="EF-hand"/>
    <property type="match status" value="1"/>
</dbReference>
<evidence type="ECO:0000259" key="2">
    <source>
        <dbReference type="PROSITE" id="PS50222"/>
    </source>
</evidence>
<dbReference type="CDD" id="cd00051">
    <property type="entry name" value="EFh"/>
    <property type="match status" value="1"/>
</dbReference>
<name>E8Z6Z9_KARVE</name>
<reference evidence="3" key="2">
    <citation type="book" date="2010" name="PROCEEDINGS OF 13TH INTERNATIONAL CONFERENCE ON HARMFUL ALGAE" publisher="International Society For The Study of Harmful Algae" city="Hong Kong, China">
        <title>Dinoflagellate meta-transcriptomics enabled by spliced leader.</title>
        <editorList>
            <person name="Unknown A."/>
        </editorList>
        <authorList>
            <person name="Lin S."/>
            <person name="Zhang H."/>
        </authorList>
    </citation>
    <scope>NUCLEOTIDE SEQUENCE</scope>
    <source>
        <strain evidence="3">CCMP1975</strain>
    </source>
</reference>
<proteinExistence type="evidence at transcript level"/>
<reference evidence="3" key="1">
    <citation type="submission" date="2008-12" db="EMBL/GenBank/DDBJ databases">
        <authorList>
            <person name="Zhang H."/>
            <person name="Lin S."/>
        </authorList>
    </citation>
    <scope>NUCLEOTIDE SEQUENCE</scope>
    <source>
        <strain evidence="3">CCMP1975</strain>
    </source>
</reference>
<evidence type="ECO:0000256" key="1">
    <source>
        <dbReference type="ARBA" id="ARBA00022837"/>
    </source>
</evidence>
<dbReference type="PROSITE" id="PS50222">
    <property type="entry name" value="EF_HAND_2"/>
    <property type="match status" value="2"/>
</dbReference>
<feature type="domain" description="EF-hand" evidence="2">
    <location>
        <begin position="56"/>
        <end position="91"/>
    </location>
</feature>